<reference evidence="2" key="1">
    <citation type="journal article" date="2023" name="Nat. Plants">
        <title>Single-cell RNA sequencing provides a high-resolution roadmap for understanding the multicellular compartmentation of specialized metabolism.</title>
        <authorList>
            <person name="Sun S."/>
            <person name="Shen X."/>
            <person name="Li Y."/>
            <person name="Li Y."/>
            <person name="Wang S."/>
            <person name="Li R."/>
            <person name="Zhang H."/>
            <person name="Shen G."/>
            <person name="Guo B."/>
            <person name="Wei J."/>
            <person name="Xu J."/>
            <person name="St-Pierre B."/>
            <person name="Chen S."/>
            <person name="Sun C."/>
        </authorList>
    </citation>
    <scope>NUCLEOTIDE SEQUENCE [LARGE SCALE GENOMIC DNA]</scope>
</reference>
<evidence type="ECO:0000313" key="2">
    <source>
        <dbReference type="Proteomes" id="UP001060085"/>
    </source>
</evidence>
<dbReference type="EMBL" id="CM044707">
    <property type="protein sequence ID" value="KAI5652947.1"/>
    <property type="molecule type" value="Genomic_DNA"/>
</dbReference>
<proteinExistence type="predicted"/>
<protein>
    <submittedName>
        <fullName evidence="1">Uncharacterized protein</fullName>
    </submittedName>
</protein>
<dbReference type="Proteomes" id="UP001060085">
    <property type="component" value="Linkage Group LG07"/>
</dbReference>
<comment type="caution">
    <text evidence="1">The sequence shown here is derived from an EMBL/GenBank/DDBJ whole genome shotgun (WGS) entry which is preliminary data.</text>
</comment>
<accession>A0ACB9ZWE8</accession>
<organism evidence="1 2">
    <name type="scientific">Catharanthus roseus</name>
    <name type="common">Madagascar periwinkle</name>
    <name type="synonym">Vinca rosea</name>
    <dbReference type="NCBI Taxonomy" id="4058"/>
    <lineage>
        <taxon>Eukaryota</taxon>
        <taxon>Viridiplantae</taxon>
        <taxon>Streptophyta</taxon>
        <taxon>Embryophyta</taxon>
        <taxon>Tracheophyta</taxon>
        <taxon>Spermatophyta</taxon>
        <taxon>Magnoliopsida</taxon>
        <taxon>eudicotyledons</taxon>
        <taxon>Gunneridae</taxon>
        <taxon>Pentapetalae</taxon>
        <taxon>asterids</taxon>
        <taxon>lamiids</taxon>
        <taxon>Gentianales</taxon>
        <taxon>Apocynaceae</taxon>
        <taxon>Rauvolfioideae</taxon>
        <taxon>Vinceae</taxon>
        <taxon>Catharanthinae</taxon>
        <taxon>Catharanthus</taxon>
    </lineage>
</organism>
<keyword evidence="2" id="KW-1185">Reference proteome</keyword>
<name>A0ACB9ZWE8_CATRO</name>
<gene>
    <name evidence="1" type="ORF">M9H77_30134</name>
</gene>
<sequence>MQEHQGVVTIAKAKQLKSHKDQIEQEKFQRLNFDVQDFIGQYVKVLNKTTEFYQPPHFDEELHPPSYGGRRGNFGGRGMPRHFEEVPRPQATHGEPLYDDLNMYHLLPTVEETKVTKPWTE</sequence>
<evidence type="ECO:0000313" key="1">
    <source>
        <dbReference type="EMBL" id="KAI5652947.1"/>
    </source>
</evidence>